<dbReference type="PANTHER" id="PTHR39456:SF1">
    <property type="entry name" value="METAL-DEPENDENT HYDROLASE"/>
    <property type="match status" value="1"/>
</dbReference>
<evidence type="ECO:0000313" key="2">
    <source>
        <dbReference type="Proteomes" id="UP000025241"/>
    </source>
</evidence>
<dbReference type="EMBL" id="HG322950">
    <property type="protein sequence ID" value="CDF85671.1"/>
    <property type="molecule type" value="Genomic_DNA"/>
</dbReference>
<keyword evidence="2" id="KW-1185">Reference proteome</keyword>
<dbReference type="STRING" id="1301098.PKB_4346"/>
<organism evidence="1 2">
    <name type="scientific">Pseudomonas knackmussii (strain DSM 6978 / CCUG 54928 / LMG 23759 / B13)</name>
    <dbReference type="NCBI Taxonomy" id="1301098"/>
    <lineage>
        <taxon>Bacteria</taxon>
        <taxon>Pseudomonadati</taxon>
        <taxon>Pseudomonadota</taxon>
        <taxon>Gammaproteobacteria</taxon>
        <taxon>Pseudomonadales</taxon>
        <taxon>Pseudomonadaceae</taxon>
        <taxon>Pseudomonas</taxon>
    </lineage>
</organism>
<accession>A0A024HLE3</accession>
<dbReference type="PANTHER" id="PTHR39456">
    <property type="entry name" value="METAL-DEPENDENT HYDROLASE"/>
    <property type="match status" value="1"/>
</dbReference>
<dbReference type="KEGG" id="pkc:PKB_4346"/>
<dbReference type="PATRIC" id="fig|1301098.3.peg.4353"/>
<dbReference type="HOGENOM" id="CLU_051636_0_1_6"/>
<name>A0A024HLE3_PSEKB</name>
<dbReference type="AlphaFoldDB" id="A0A024HLE3"/>
<sequence length="292" mass="34165">MNAKISDPDRITPREHIDFRLDASIPRYWYENDPYKTRLMDGMQMYFPDGERYFITCVRPYRGMITDPVLARHVKDFTRQEGQHGIAHTQFNELLRKQGLPVDRMLEYQEARNQHRLKRFSKDYNLALTAAFEHFTALLAEGFFTRKEVMAGADKRVKALFAWHAIEEMEHKAVVFNVMTTVAKVGYFKRCAAMLHATWDMTHETYRSTDALLKADGFSWLQRKRMYIAHLPWMYGRKGVYSTFTGKIIQYLKPGFHPDDIPVVHNYPQWVEAYARNGDPGEACEAMVAAAY</sequence>
<dbReference type="eggNOG" id="COG3687">
    <property type="taxonomic scope" value="Bacteria"/>
</dbReference>
<proteinExistence type="predicted"/>
<evidence type="ECO:0000313" key="1">
    <source>
        <dbReference type="EMBL" id="CDF85671.1"/>
    </source>
</evidence>
<dbReference type="InterPro" id="IPR016516">
    <property type="entry name" value="UCP07580"/>
</dbReference>
<reference evidence="1 2" key="2">
    <citation type="submission" date="2014-05" db="EMBL/GenBank/DDBJ databases">
        <title>Genome sequence of the 3-chlorobenzoate degrading bacterium Pseudomonas knackmussii B13 shows multiple evidence for horizontal gene transfer.</title>
        <authorList>
            <person name="Miyazaki R."/>
            <person name="Bertelli C."/>
            <person name="Falquet L."/>
            <person name="Robinson-Rechavi M."/>
            <person name="Gharib W."/>
            <person name="Roy S."/>
            <person name="Van der Meer J.R."/>
        </authorList>
    </citation>
    <scope>NUCLEOTIDE SEQUENCE [LARGE SCALE GENOMIC DNA]</scope>
    <source>
        <strain evidence="1 2">B13</strain>
    </source>
</reference>
<dbReference type="PIRSF" id="PIRSF007580">
    <property type="entry name" value="UCP07580"/>
    <property type="match status" value="1"/>
</dbReference>
<dbReference type="Pfam" id="PF10118">
    <property type="entry name" value="Metal_hydrol"/>
    <property type="match status" value="1"/>
</dbReference>
<dbReference type="Proteomes" id="UP000025241">
    <property type="component" value="Chromosome I"/>
</dbReference>
<evidence type="ECO:0008006" key="3">
    <source>
        <dbReference type="Google" id="ProtNLM"/>
    </source>
</evidence>
<gene>
    <name evidence="1" type="ORF">PKB_4346</name>
</gene>
<dbReference type="RefSeq" id="WP_043254321.1">
    <property type="nucleotide sequence ID" value="NZ_HG322950.1"/>
</dbReference>
<reference evidence="1 2" key="1">
    <citation type="submission" date="2013-03" db="EMBL/GenBank/DDBJ databases">
        <authorList>
            <person name="Linke B."/>
        </authorList>
    </citation>
    <scope>NUCLEOTIDE SEQUENCE [LARGE SCALE GENOMIC DNA]</scope>
    <source>
        <strain evidence="1 2">B13</strain>
    </source>
</reference>
<protein>
    <recommendedName>
        <fullName evidence="3">Metal-dependent hydrolase</fullName>
    </recommendedName>
</protein>
<dbReference type="OrthoDB" id="4760165at2"/>